<gene>
    <name evidence="2" type="ORF">WJX73_008218</name>
</gene>
<protein>
    <submittedName>
        <fullName evidence="2">Uncharacterized protein</fullName>
    </submittedName>
</protein>
<evidence type="ECO:0000313" key="2">
    <source>
        <dbReference type="EMBL" id="KAK9798143.1"/>
    </source>
</evidence>
<feature type="region of interest" description="Disordered" evidence="1">
    <location>
        <begin position="1"/>
        <end position="73"/>
    </location>
</feature>
<feature type="compositionally biased region" description="Polar residues" evidence="1">
    <location>
        <begin position="13"/>
        <end position="38"/>
    </location>
</feature>
<comment type="caution">
    <text evidence="2">The sequence shown here is derived from an EMBL/GenBank/DDBJ whole genome shotgun (WGS) entry which is preliminary data.</text>
</comment>
<feature type="compositionally biased region" description="Basic and acidic residues" evidence="1">
    <location>
        <begin position="148"/>
        <end position="172"/>
    </location>
</feature>
<dbReference type="EMBL" id="JALJOQ010000102">
    <property type="protein sequence ID" value="KAK9798143.1"/>
    <property type="molecule type" value="Genomic_DNA"/>
</dbReference>
<feature type="compositionally biased region" description="Basic residues" evidence="1">
    <location>
        <begin position="1"/>
        <end position="12"/>
    </location>
</feature>
<feature type="compositionally biased region" description="Basic and acidic residues" evidence="1">
    <location>
        <begin position="61"/>
        <end position="73"/>
    </location>
</feature>
<feature type="compositionally biased region" description="Basic and acidic residues" evidence="1">
    <location>
        <begin position="130"/>
        <end position="141"/>
    </location>
</feature>
<feature type="compositionally biased region" description="Acidic residues" evidence="1">
    <location>
        <begin position="177"/>
        <end position="189"/>
    </location>
</feature>
<feature type="region of interest" description="Disordered" evidence="1">
    <location>
        <begin position="130"/>
        <end position="214"/>
    </location>
</feature>
<name>A0AAW1NT28_9CHLO</name>
<reference evidence="2 3" key="1">
    <citation type="journal article" date="2024" name="Nat. Commun.">
        <title>Phylogenomics reveals the evolutionary origins of lichenization in chlorophyte algae.</title>
        <authorList>
            <person name="Puginier C."/>
            <person name="Libourel C."/>
            <person name="Otte J."/>
            <person name="Skaloud P."/>
            <person name="Haon M."/>
            <person name="Grisel S."/>
            <person name="Petersen M."/>
            <person name="Berrin J.G."/>
            <person name="Delaux P.M."/>
            <person name="Dal Grande F."/>
            <person name="Keller J."/>
        </authorList>
    </citation>
    <scope>NUCLEOTIDE SEQUENCE [LARGE SCALE GENOMIC DNA]</scope>
    <source>
        <strain evidence="2 3">SAG 2036</strain>
    </source>
</reference>
<dbReference type="AlphaFoldDB" id="A0AAW1NT28"/>
<dbReference type="Proteomes" id="UP001465755">
    <property type="component" value="Unassembled WGS sequence"/>
</dbReference>
<organism evidence="2 3">
    <name type="scientific">Symbiochloris irregularis</name>
    <dbReference type="NCBI Taxonomy" id="706552"/>
    <lineage>
        <taxon>Eukaryota</taxon>
        <taxon>Viridiplantae</taxon>
        <taxon>Chlorophyta</taxon>
        <taxon>core chlorophytes</taxon>
        <taxon>Trebouxiophyceae</taxon>
        <taxon>Trebouxiales</taxon>
        <taxon>Trebouxiaceae</taxon>
        <taxon>Symbiochloris</taxon>
    </lineage>
</organism>
<sequence>MRRTPRSSRRRITFNSQLTTHTPIPSPFSTKSTLTTTQRNEKEVMEQQGTDLSSNKKRKRQLSEAVERKDDAQRLKQYLQSQLASKQRELQRLQDSAAAKQQEVQELQVSVAAAQRLQDSAAAKQQEVKELKASHKVELKAVRQKSRKAQEENGDAERRPDIALRAADKEAVAEGALAEDAEEGDEPGEEQSASPTSWRDLGDVELNFISDPQQASLGEWKDLGDRTLNWRYA</sequence>
<evidence type="ECO:0000313" key="3">
    <source>
        <dbReference type="Proteomes" id="UP001465755"/>
    </source>
</evidence>
<accession>A0AAW1NT28</accession>
<evidence type="ECO:0000256" key="1">
    <source>
        <dbReference type="SAM" id="MobiDB-lite"/>
    </source>
</evidence>
<proteinExistence type="predicted"/>
<keyword evidence="3" id="KW-1185">Reference proteome</keyword>